<evidence type="ECO:0000256" key="8">
    <source>
        <dbReference type="ARBA" id="ARBA00022946"/>
    </source>
</evidence>
<keyword evidence="8" id="KW-0809">Transit peptide</keyword>
<evidence type="ECO:0000259" key="14">
    <source>
        <dbReference type="PROSITE" id="PS50862"/>
    </source>
</evidence>
<dbReference type="PANTHER" id="PTHR11451">
    <property type="entry name" value="THREONINE-TRNA LIGASE"/>
    <property type="match status" value="1"/>
</dbReference>
<evidence type="ECO:0000256" key="9">
    <source>
        <dbReference type="ARBA" id="ARBA00023128"/>
    </source>
</evidence>
<dbReference type="SUPFAM" id="SSF52954">
    <property type="entry name" value="Class II aaRS ABD-related"/>
    <property type="match status" value="1"/>
</dbReference>
<dbReference type="InterPro" id="IPR004154">
    <property type="entry name" value="Anticodon-bd"/>
</dbReference>
<keyword evidence="5" id="KW-0547">Nucleotide-binding</keyword>
<dbReference type="GO" id="GO:0004829">
    <property type="term" value="F:threonine-tRNA ligase activity"/>
    <property type="evidence" value="ECO:0007669"/>
    <property type="project" value="UniProtKB-EC"/>
</dbReference>
<dbReference type="GO" id="GO:0005524">
    <property type="term" value="F:ATP binding"/>
    <property type="evidence" value="ECO:0007669"/>
    <property type="project" value="UniProtKB-KW"/>
</dbReference>
<dbReference type="PRINTS" id="PR01047">
    <property type="entry name" value="TRNASYNTHTHR"/>
</dbReference>
<comment type="similarity">
    <text evidence="2">Belongs to the class-II aminoacyl-tRNA synthetase family.</text>
</comment>
<dbReference type="InterPro" id="IPR006195">
    <property type="entry name" value="aa-tRNA-synth_II"/>
</dbReference>
<keyword evidence="6" id="KW-0067">ATP-binding</keyword>
<dbReference type="Gene3D" id="3.30.930.10">
    <property type="entry name" value="Bira Bifunctional Protein, Domain 2"/>
    <property type="match status" value="1"/>
</dbReference>
<evidence type="ECO:0000256" key="3">
    <source>
        <dbReference type="ARBA" id="ARBA00013163"/>
    </source>
</evidence>
<dbReference type="InterPro" id="IPR033728">
    <property type="entry name" value="ThrRS_core"/>
</dbReference>
<dbReference type="InterPro" id="IPR002320">
    <property type="entry name" value="Thr-tRNA-ligase_IIa"/>
</dbReference>
<evidence type="ECO:0000256" key="1">
    <source>
        <dbReference type="ARBA" id="ARBA00004305"/>
    </source>
</evidence>
<evidence type="ECO:0000256" key="6">
    <source>
        <dbReference type="ARBA" id="ARBA00022840"/>
    </source>
</evidence>
<name>A0A0H5QI89_9EUKA</name>
<dbReference type="PANTHER" id="PTHR11451:SF44">
    <property type="entry name" value="THREONINE--TRNA LIGASE, CHLOROPLASTIC_MITOCHONDRIAL 2"/>
    <property type="match status" value="1"/>
</dbReference>
<protein>
    <recommendedName>
        <fullName evidence="3">threonine--tRNA ligase</fullName>
        <ecNumber evidence="3">6.1.1.3</ecNumber>
    </recommendedName>
    <alternativeName>
        <fullName evidence="11">Threonyl-tRNA synthetase</fullName>
    </alternativeName>
</protein>
<feature type="domain" description="Aminoacyl-transfer RNA synthetases class-II family profile" evidence="14">
    <location>
        <begin position="74"/>
        <end position="369"/>
    </location>
</feature>
<evidence type="ECO:0000256" key="4">
    <source>
        <dbReference type="ARBA" id="ARBA00022598"/>
    </source>
</evidence>
<evidence type="ECO:0000313" key="15">
    <source>
        <dbReference type="EMBL" id="CRZ01760.1"/>
    </source>
</evidence>
<keyword evidence="4" id="KW-0436">Ligase</keyword>
<evidence type="ECO:0000256" key="12">
    <source>
        <dbReference type="ARBA" id="ARBA00049515"/>
    </source>
</evidence>
<keyword evidence="9" id="KW-0496">Mitochondrion</keyword>
<dbReference type="PROSITE" id="PS50862">
    <property type="entry name" value="AA_TRNA_LIGASE_II"/>
    <property type="match status" value="1"/>
</dbReference>
<comment type="catalytic activity">
    <reaction evidence="12">
        <text>tRNA(Thr) + L-threonine + ATP = L-threonyl-tRNA(Thr) + AMP + diphosphate + H(+)</text>
        <dbReference type="Rhea" id="RHEA:24624"/>
        <dbReference type="Rhea" id="RHEA-COMP:9670"/>
        <dbReference type="Rhea" id="RHEA-COMP:9704"/>
        <dbReference type="ChEBI" id="CHEBI:15378"/>
        <dbReference type="ChEBI" id="CHEBI:30616"/>
        <dbReference type="ChEBI" id="CHEBI:33019"/>
        <dbReference type="ChEBI" id="CHEBI:57926"/>
        <dbReference type="ChEBI" id="CHEBI:78442"/>
        <dbReference type="ChEBI" id="CHEBI:78534"/>
        <dbReference type="ChEBI" id="CHEBI:456215"/>
        <dbReference type="EC" id="6.1.1.3"/>
    </reaction>
</comment>
<dbReference type="EMBL" id="HACM01001318">
    <property type="protein sequence ID" value="CRZ01760.1"/>
    <property type="molecule type" value="Transcribed_RNA"/>
</dbReference>
<dbReference type="InterPro" id="IPR045864">
    <property type="entry name" value="aa-tRNA-synth_II/BPL/LPL"/>
</dbReference>
<evidence type="ECO:0000256" key="5">
    <source>
        <dbReference type="ARBA" id="ARBA00022741"/>
    </source>
</evidence>
<reference evidence="15" key="1">
    <citation type="submission" date="2015-04" db="EMBL/GenBank/DDBJ databases">
        <title>The genome sequence of the plant pathogenic Rhizarian Plasmodiophora brassicae reveals insights in its biotrophic life cycle and the origin of chitin synthesis.</title>
        <authorList>
            <person name="Schwelm A."/>
            <person name="Fogelqvist J."/>
            <person name="Knaust A."/>
            <person name="Julke S."/>
            <person name="Lilja T."/>
            <person name="Dhandapani V."/>
            <person name="Bonilla-Rosso G."/>
            <person name="Karlsson M."/>
            <person name="Shevchenko A."/>
            <person name="Choi S.R."/>
            <person name="Kim H.G."/>
            <person name="Park J.Y."/>
            <person name="Lim Y.P."/>
            <person name="Ludwig-Muller J."/>
            <person name="Dixelius C."/>
        </authorList>
    </citation>
    <scope>NUCLEOTIDE SEQUENCE</scope>
    <source>
        <tissue evidence="15">Potato root galls</tissue>
    </source>
</reference>
<accession>A0A0H5QI89</accession>
<evidence type="ECO:0000256" key="7">
    <source>
        <dbReference type="ARBA" id="ARBA00022917"/>
    </source>
</evidence>
<dbReference type="FunFam" id="3.30.930.10:FF:000039">
    <property type="entry name" value="Threonyl-tRNA synthetase, mitochondrial"/>
    <property type="match status" value="1"/>
</dbReference>
<dbReference type="GO" id="GO:0005759">
    <property type="term" value="C:mitochondrial matrix"/>
    <property type="evidence" value="ECO:0007669"/>
    <property type="project" value="UniProtKB-SubCell"/>
</dbReference>
<evidence type="ECO:0000256" key="13">
    <source>
        <dbReference type="SAM" id="MobiDB-lite"/>
    </source>
</evidence>
<dbReference type="Gene3D" id="3.40.50.800">
    <property type="entry name" value="Anticodon-binding domain"/>
    <property type="match status" value="1"/>
</dbReference>
<comment type="subcellular location">
    <subcellularLocation>
        <location evidence="1">Mitochondrion matrix</location>
    </subcellularLocation>
</comment>
<dbReference type="NCBIfam" id="TIGR00418">
    <property type="entry name" value="thrS"/>
    <property type="match status" value="1"/>
</dbReference>
<evidence type="ECO:0000256" key="10">
    <source>
        <dbReference type="ARBA" id="ARBA00023146"/>
    </source>
</evidence>
<evidence type="ECO:0000256" key="11">
    <source>
        <dbReference type="ARBA" id="ARBA00031900"/>
    </source>
</evidence>
<dbReference type="GO" id="GO:0006435">
    <property type="term" value="P:threonyl-tRNA aminoacylation"/>
    <property type="evidence" value="ECO:0007669"/>
    <property type="project" value="InterPro"/>
</dbReference>
<dbReference type="SUPFAM" id="SSF55681">
    <property type="entry name" value="Class II aaRS and biotin synthetases"/>
    <property type="match status" value="1"/>
</dbReference>
<keyword evidence="10" id="KW-0030">Aminoacyl-tRNA synthetase</keyword>
<evidence type="ECO:0000256" key="2">
    <source>
        <dbReference type="ARBA" id="ARBA00008226"/>
    </source>
</evidence>
<dbReference type="Pfam" id="PF03129">
    <property type="entry name" value="HGTP_anticodon"/>
    <property type="match status" value="1"/>
</dbReference>
<proteinExistence type="inferred from homology"/>
<sequence length="472" mass="53219">YVLTDYRIGSLSGGSVVVAMMGRLLNTQLRRLSGAELSVGAVKSAPTADHRCIGIQQGLYMFDGCAPGQAFMLPHGTRIFNRLIEMMRDLYQTHGYDELVTPLIFQKRLWKTSGHDEHYESEMFGIRRRRQEEQSGSDDDETRSSWSLKPMNCPAHCTVFGAQSWSYRQLPIRYAEFSPLHRDEASGALSGLTRDITWFLRLSIVYNVFVGLRRFHQDDAHIFCRENQVQSEIKSCLSMIDQVYSRFGFSYELALSTRPTGYLGDLSKWTYAEASLRHALDGSDKNFIINVGDGAFYGPKIDCRITDSLGRAHQCGTIQLDFNLPERFNLKYTDENGTHQAPVLVHRAILGSIERMMSMLAEHYLGAWPLWLSPRQVCVLPVSAPFSAYAETVVNNLRRNKIFADIDSADIPLGKRLRNLQNLQYNYIVVVGANEQDQGTVSVKARGAQGNLTTTSIQQFTSEVLQAIANKS</sequence>
<feature type="region of interest" description="Disordered" evidence="13">
    <location>
        <begin position="121"/>
        <end position="147"/>
    </location>
</feature>
<dbReference type="InterPro" id="IPR002314">
    <property type="entry name" value="aa-tRNA-synt_IIb"/>
</dbReference>
<dbReference type="EC" id="6.1.1.3" evidence="3"/>
<feature type="non-terminal residue" evidence="15">
    <location>
        <position position="1"/>
    </location>
</feature>
<dbReference type="Pfam" id="PF00587">
    <property type="entry name" value="tRNA-synt_2b"/>
    <property type="match status" value="2"/>
</dbReference>
<dbReference type="CDD" id="cd00771">
    <property type="entry name" value="ThrRS_core"/>
    <property type="match status" value="1"/>
</dbReference>
<organism evidence="15">
    <name type="scientific">Spongospora subterranea</name>
    <dbReference type="NCBI Taxonomy" id="70186"/>
    <lineage>
        <taxon>Eukaryota</taxon>
        <taxon>Sar</taxon>
        <taxon>Rhizaria</taxon>
        <taxon>Endomyxa</taxon>
        <taxon>Phytomyxea</taxon>
        <taxon>Plasmodiophorida</taxon>
        <taxon>Plasmodiophoridae</taxon>
        <taxon>Spongospora</taxon>
    </lineage>
</organism>
<keyword evidence="7" id="KW-0648">Protein biosynthesis</keyword>
<dbReference type="AlphaFoldDB" id="A0A0H5QI89"/>
<dbReference type="InterPro" id="IPR036621">
    <property type="entry name" value="Anticodon-bd_dom_sf"/>
</dbReference>